<dbReference type="PANTHER" id="PTHR30273:SF2">
    <property type="entry name" value="PROTEIN FECR"/>
    <property type="match status" value="1"/>
</dbReference>
<evidence type="ECO:0000259" key="2">
    <source>
        <dbReference type="Pfam" id="PF16220"/>
    </source>
</evidence>
<sequence length="317" mass="34053">MAAPIAPRALEQAAEWLVRLQDGATEADHAACEQWRRSDPDNARAWERAATLLGKFDGLPKALAMPALHRPAVAGRRAVVARVAAAIAAIPAGWLGWRYAQSQVWAPDIGTAVGERRSVTLADGTQLTLNTASAVDIRYTGTERLLLLRKGEILIQTGHDGANRPFRVATAHGTLQALGTRFSVRLHEDDTALAVEQGAVRITPEHGQGLVVAAGQQSRYTARSAAPPSELDAGSSAWTTGMLLADRMRLDRLVAELSRYRGGYIGVDARVAGLPISGAFPVADSERALDMLVSTYPIDALSRLNGYWITLAPRQEK</sequence>
<dbReference type="RefSeq" id="WP_152837895.1">
    <property type="nucleotide sequence ID" value="NZ_WHUG01000003.1"/>
</dbReference>
<evidence type="ECO:0000313" key="3">
    <source>
        <dbReference type="EMBL" id="MQA38542.1"/>
    </source>
</evidence>
<proteinExistence type="predicted"/>
<feature type="domain" description="FecR N-terminal" evidence="2">
    <location>
        <begin position="11"/>
        <end position="52"/>
    </location>
</feature>
<comment type="caution">
    <text evidence="3">The sequence shown here is derived from an EMBL/GenBank/DDBJ whole genome shotgun (WGS) entry which is preliminary data.</text>
</comment>
<accession>A0A6A7N0J2</accession>
<name>A0A6A7N0J2_9BURK</name>
<dbReference type="PIRSF" id="PIRSF018266">
    <property type="entry name" value="FecR"/>
    <property type="match status" value="1"/>
</dbReference>
<dbReference type="Gene3D" id="2.60.120.1440">
    <property type="match status" value="1"/>
</dbReference>
<organism evidence="3 4">
    <name type="scientific">Rugamonas aquatica</name>
    <dbReference type="NCBI Taxonomy" id="2743357"/>
    <lineage>
        <taxon>Bacteria</taxon>
        <taxon>Pseudomonadati</taxon>
        <taxon>Pseudomonadota</taxon>
        <taxon>Betaproteobacteria</taxon>
        <taxon>Burkholderiales</taxon>
        <taxon>Oxalobacteraceae</taxon>
        <taxon>Telluria group</taxon>
        <taxon>Rugamonas</taxon>
    </lineage>
</organism>
<dbReference type="InterPro" id="IPR012373">
    <property type="entry name" value="Ferrdict_sens_TM"/>
</dbReference>
<reference evidence="3 4" key="1">
    <citation type="submission" date="2019-10" db="EMBL/GenBank/DDBJ databases">
        <title>Two novel species isolated from a subtropical stream in China.</title>
        <authorList>
            <person name="Lu H."/>
        </authorList>
    </citation>
    <scope>NUCLEOTIDE SEQUENCE [LARGE SCALE GENOMIC DNA]</scope>
    <source>
        <strain evidence="3 4">FT29W</strain>
    </source>
</reference>
<dbReference type="EMBL" id="WHUG01000003">
    <property type="protein sequence ID" value="MQA38542.1"/>
    <property type="molecule type" value="Genomic_DNA"/>
</dbReference>
<dbReference type="Proteomes" id="UP000440498">
    <property type="component" value="Unassembled WGS sequence"/>
</dbReference>
<protein>
    <submittedName>
        <fullName evidence="3">DUF4880 domain-containing protein</fullName>
    </submittedName>
</protein>
<gene>
    <name evidence="3" type="ORF">GEV02_10305</name>
</gene>
<dbReference type="PANTHER" id="PTHR30273">
    <property type="entry name" value="PERIPLASMIC SIGNAL SENSOR AND SIGMA FACTOR ACTIVATOR FECR-RELATED"/>
    <property type="match status" value="1"/>
</dbReference>
<keyword evidence="4" id="KW-1185">Reference proteome</keyword>
<dbReference type="InterPro" id="IPR032623">
    <property type="entry name" value="FecR_N"/>
</dbReference>
<evidence type="ECO:0000313" key="4">
    <source>
        <dbReference type="Proteomes" id="UP000440498"/>
    </source>
</evidence>
<dbReference type="Pfam" id="PF04773">
    <property type="entry name" value="FecR"/>
    <property type="match status" value="1"/>
</dbReference>
<dbReference type="GO" id="GO:0016989">
    <property type="term" value="F:sigma factor antagonist activity"/>
    <property type="evidence" value="ECO:0007669"/>
    <property type="project" value="TreeGrafter"/>
</dbReference>
<dbReference type="AlphaFoldDB" id="A0A6A7N0J2"/>
<dbReference type="InterPro" id="IPR006860">
    <property type="entry name" value="FecR"/>
</dbReference>
<evidence type="ECO:0000259" key="1">
    <source>
        <dbReference type="Pfam" id="PF04773"/>
    </source>
</evidence>
<feature type="domain" description="FecR protein" evidence="1">
    <location>
        <begin position="109"/>
        <end position="201"/>
    </location>
</feature>
<dbReference type="Pfam" id="PF16220">
    <property type="entry name" value="DUF4880"/>
    <property type="match status" value="1"/>
</dbReference>